<comment type="catalytic activity">
    <reaction evidence="13">
        <text>O-phospho-L-seryl-[protein] + H2O = L-seryl-[protein] + phosphate</text>
        <dbReference type="Rhea" id="RHEA:20629"/>
        <dbReference type="Rhea" id="RHEA-COMP:9863"/>
        <dbReference type="Rhea" id="RHEA-COMP:11604"/>
        <dbReference type="ChEBI" id="CHEBI:15377"/>
        <dbReference type="ChEBI" id="CHEBI:29999"/>
        <dbReference type="ChEBI" id="CHEBI:43474"/>
        <dbReference type="ChEBI" id="CHEBI:83421"/>
        <dbReference type="EC" id="3.1.3.16"/>
    </reaction>
    <physiologicalReaction direction="left-to-right" evidence="13">
        <dbReference type="Rhea" id="RHEA:20630"/>
    </physiologicalReaction>
</comment>
<feature type="domain" description="Serine/threonine specific protein phosphatases" evidence="18">
    <location>
        <begin position="267"/>
        <end position="545"/>
    </location>
</feature>
<dbReference type="CDD" id="cd07417">
    <property type="entry name" value="MPP_PP5_C"/>
    <property type="match status" value="1"/>
</dbReference>
<dbReference type="InterPro" id="IPR006186">
    <property type="entry name" value="Ser/Thr-sp_prot-phosphatase"/>
</dbReference>
<evidence type="ECO:0000256" key="8">
    <source>
        <dbReference type="ARBA" id="ARBA00022801"/>
    </source>
</evidence>
<comment type="cofactor">
    <cofactor evidence="2">
        <name>Mg(2+)</name>
        <dbReference type="ChEBI" id="CHEBI:18420"/>
    </cofactor>
</comment>
<comment type="cofactor">
    <cofactor evidence="1">
        <name>Mn(2+)</name>
        <dbReference type="ChEBI" id="CHEBI:29035"/>
    </cofactor>
</comment>
<keyword evidence="10" id="KW-0904">Protein phosphatase</keyword>
<evidence type="ECO:0000256" key="5">
    <source>
        <dbReference type="ARBA" id="ARBA00013081"/>
    </source>
</evidence>
<proteinExistence type="inferred from homology"/>
<dbReference type="InterPro" id="IPR029052">
    <property type="entry name" value="Metallo-depent_PP-like"/>
</dbReference>
<evidence type="ECO:0000256" key="7">
    <source>
        <dbReference type="ARBA" id="ARBA00022737"/>
    </source>
</evidence>
<evidence type="ECO:0000256" key="11">
    <source>
        <dbReference type="ARBA" id="ARBA00023211"/>
    </source>
</evidence>
<dbReference type="PROSITE" id="PS50005">
    <property type="entry name" value="TPR"/>
    <property type="match status" value="2"/>
</dbReference>
<dbReference type="AlphaFoldDB" id="A0AAV9Y3E2"/>
<evidence type="ECO:0000313" key="19">
    <source>
        <dbReference type="EMBL" id="KAK6590922.1"/>
    </source>
</evidence>
<keyword evidence="8" id="KW-0378">Hydrolase</keyword>
<evidence type="ECO:0000256" key="6">
    <source>
        <dbReference type="ARBA" id="ARBA00022723"/>
    </source>
</evidence>
<dbReference type="GO" id="GO:0005737">
    <property type="term" value="C:cytoplasm"/>
    <property type="evidence" value="ECO:0007669"/>
    <property type="project" value="UniProtKB-ARBA"/>
</dbReference>
<dbReference type="InterPro" id="IPR004843">
    <property type="entry name" value="Calcineurin-like_PHP"/>
</dbReference>
<dbReference type="Pfam" id="PF00149">
    <property type="entry name" value="Metallophos"/>
    <property type="match status" value="1"/>
</dbReference>
<dbReference type="InterPro" id="IPR019734">
    <property type="entry name" value="TPR_rpt"/>
</dbReference>
<evidence type="ECO:0000256" key="4">
    <source>
        <dbReference type="ARBA" id="ARBA00008786"/>
    </source>
</evidence>
<dbReference type="Gene3D" id="1.25.40.10">
    <property type="entry name" value="Tetratricopeptide repeat domain"/>
    <property type="match status" value="1"/>
</dbReference>
<keyword evidence="20" id="KW-1185">Reference proteome</keyword>
<dbReference type="EMBL" id="JAWDEY010000002">
    <property type="protein sequence ID" value="KAK6590922.1"/>
    <property type="molecule type" value="Genomic_DNA"/>
</dbReference>
<evidence type="ECO:0000259" key="18">
    <source>
        <dbReference type="SMART" id="SM00156"/>
    </source>
</evidence>
<evidence type="ECO:0000256" key="17">
    <source>
        <dbReference type="PROSITE-ProRule" id="PRU00339"/>
    </source>
</evidence>
<evidence type="ECO:0000256" key="15">
    <source>
        <dbReference type="ARBA" id="ARBA00073946"/>
    </source>
</evidence>
<dbReference type="EC" id="3.1.3.16" evidence="5"/>
<evidence type="ECO:0000313" key="20">
    <source>
        <dbReference type="Proteomes" id="UP001311799"/>
    </source>
</evidence>
<reference evidence="19 20" key="1">
    <citation type="submission" date="2023-10" db="EMBL/GenBank/DDBJ databases">
        <title>Comparative genomics analysis reveals potential genetic determinants of host preference in Cryptosporidium xiaoi.</title>
        <authorList>
            <person name="Xiao L."/>
            <person name="Li J."/>
        </authorList>
    </citation>
    <scope>NUCLEOTIDE SEQUENCE [LARGE SCALE GENOMIC DNA]</scope>
    <source>
        <strain evidence="19 20">52996</strain>
    </source>
</reference>
<evidence type="ECO:0000256" key="14">
    <source>
        <dbReference type="ARBA" id="ARBA00048832"/>
    </source>
</evidence>
<dbReference type="GO" id="GO:0004722">
    <property type="term" value="F:protein serine/threonine phosphatase activity"/>
    <property type="evidence" value="ECO:0007669"/>
    <property type="project" value="UniProtKB-EC"/>
</dbReference>
<gene>
    <name evidence="19" type="ORF">RS030_111843</name>
</gene>
<dbReference type="PRINTS" id="PR00114">
    <property type="entry name" value="STPHPHTASE"/>
</dbReference>
<keyword evidence="6" id="KW-0479">Metal-binding</keyword>
<accession>A0AAV9Y3E2</accession>
<name>A0AAV9Y3E2_9CRYT</name>
<comment type="subcellular location">
    <subcellularLocation>
        <location evidence="3">Nucleus</location>
    </subcellularLocation>
</comment>
<dbReference type="Gene3D" id="3.60.21.10">
    <property type="match status" value="1"/>
</dbReference>
<dbReference type="PANTHER" id="PTHR45668">
    <property type="entry name" value="SERINE/THREONINE-PROTEIN PHOSPHATASE 5-RELATED"/>
    <property type="match status" value="1"/>
</dbReference>
<feature type="active site" description="Proton donor/acceptor" evidence="16">
    <location>
        <position position="369"/>
    </location>
</feature>
<protein>
    <recommendedName>
        <fullName evidence="15">Serine/threonine-protein phosphatase T</fullName>
        <ecNumber evidence="5">3.1.3.16</ecNumber>
    </recommendedName>
</protein>
<dbReference type="FunFam" id="3.60.21.10:FF:000036">
    <property type="entry name" value="Serine/threonine protein phosphatase 5"/>
    <property type="match status" value="1"/>
</dbReference>
<dbReference type="GO" id="GO:0046872">
    <property type="term" value="F:metal ion binding"/>
    <property type="evidence" value="ECO:0007669"/>
    <property type="project" value="UniProtKB-KW"/>
</dbReference>
<comment type="caution">
    <text evidence="19">The sequence shown here is derived from an EMBL/GenBank/DDBJ whole genome shotgun (WGS) entry which is preliminary data.</text>
</comment>
<evidence type="ECO:0000256" key="10">
    <source>
        <dbReference type="ARBA" id="ARBA00022912"/>
    </source>
</evidence>
<dbReference type="SUPFAM" id="SSF56300">
    <property type="entry name" value="Metallo-dependent phosphatases"/>
    <property type="match status" value="1"/>
</dbReference>
<organism evidence="19 20">
    <name type="scientific">Cryptosporidium xiaoi</name>
    <dbReference type="NCBI Taxonomy" id="659607"/>
    <lineage>
        <taxon>Eukaryota</taxon>
        <taxon>Sar</taxon>
        <taxon>Alveolata</taxon>
        <taxon>Apicomplexa</taxon>
        <taxon>Conoidasida</taxon>
        <taxon>Coccidia</taxon>
        <taxon>Eucoccidiorida</taxon>
        <taxon>Eimeriorina</taxon>
        <taxon>Cryptosporidiidae</taxon>
        <taxon>Cryptosporidium</taxon>
    </lineage>
</organism>
<dbReference type="InterPro" id="IPR041753">
    <property type="entry name" value="PP5_C"/>
</dbReference>
<evidence type="ECO:0000256" key="2">
    <source>
        <dbReference type="ARBA" id="ARBA00001946"/>
    </source>
</evidence>
<dbReference type="SMART" id="SM00156">
    <property type="entry name" value="PP2Ac"/>
    <property type="match status" value="1"/>
</dbReference>
<comment type="catalytic activity">
    <reaction evidence="14">
        <text>O-phospho-L-threonyl-[protein] + H2O = L-threonyl-[protein] + phosphate</text>
        <dbReference type="Rhea" id="RHEA:47004"/>
        <dbReference type="Rhea" id="RHEA-COMP:11060"/>
        <dbReference type="Rhea" id="RHEA-COMP:11605"/>
        <dbReference type="ChEBI" id="CHEBI:15377"/>
        <dbReference type="ChEBI" id="CHEBI:30013"/>
        <dbReference type="ChEBI" id="CHEBI:43474"/>
        <dbReference type="ChEBI" id="CHEBI:61977"/>
        <dbReference type="EC" id="3.1.3.16"/>
    </reaction>
    <physiologicalReaction direction="left-to-right" evidence="14">
        <dbReference type="Rhea" id="RHEA:47005"/>
    </physiologicalReaction>
</comment>
<evidence type="ECO:0000256" key="3">
    <source>
        <dbReference type="ARBA" id="ARBA00004123"/>
    </source>
</evidence>
<keyword evidence="7" id="KW-0677">Repeat</keyword>
<dbReference type="Pfam" id="PF13181">
    <property type="entry name" value="TPR_8"/>
    <property type="match status" value="1"/>
</dbReference>
<comment type="similarity">
    <text evidence="4">Belongs to the PPP phosphatase family. PP-5 (PP-T) subfamily.</text>
</comment>
<dbReference type="SMART" id="SM00028">
    <property type="entry name" value="TPR"/>
    <property type="match status" value="3"/>
</dbReference>
<dbReference type="SUPFAM" id="SSF48452">
    <property type="entry name" value="TPR-like"/>
    <property type="match status" value="1"/>
</dbReference>
<evidence type="ECO:0000256" key="16">
    <source>
        <dbReference type="PIRSR" id="PIRSR033096-1"/>
    </source>
</evidence>
<keyword evidence="11" id="KW-0464">Manganese</keyword>
<dbReference type="InterPro" id="IPR051134">
    <property type="entry name" value="PPP_phosphatase"/>
</dbReference>
<evidence type="ECO:0000256" key="12">
    <source>
        <dbReference type="ARBA" id="ARBA00023242"/>
    </source>
</evidence>
<feature type="repeat" description="TPR" evidence="17">
    <location>
        <begin position="14"/>
        <end position="47"/>
    </location>
</feature>
<dbReference type="Proteomes" id="UP001311799">
    <property type="component" value="Unassembled WGS sequence"/>
</dbReference>
<sequence>MTDENTNQTNEYISEQYKIKGNESFKAGKYNEAIEYYTLAINVSSSYNNNDSENEKSDMNNSNNSNNSDLYDKNLHIYYSNRALCHIRLENFGSAIEDAGESIKHSPNFSKAYYRRGIAYFNLLKYSLAKKDFMKVLSLTENDGDAQAKVKMCTKLIKQKKFMDAISTDRTKMIYETIDPSFSNLKVDESYNGPVYVSILQNTNDNADKNDDTSSNNNINVSNAASKSRLNYQLKDLNLTKEIKTPLIKESFITELIDYIKVPENRLHKKYAYMIVYDFIQVLKEVAPKPLVRIEIGKQEHITVCGDIHGQFYDLLNIFDINGIPSVTNSYLFNGDFVDRGSFSVEVILVLFTLKIMYPYHVHLARGNHETKNLNRLYGFEGEVLAKYDSGLYDLISEAFCFLPLAHVINNKIFVVHGGLCEEDNVTLKDIEKIYSKCEPPDSGFMSSLLWSDPQVREGRSQSPRGVGCNFGPDVTLNFLKLNNLDYIIRSHEVKQQGYSVDHDGKCITVFSAPNYCDSMTNKGAFIKIHEYDLKPNFVQFVAVPHPPVPAMKYANSMLSYGI</sequence>
<dbReference type="InterPro" id="IPR013235">
    <property type="entry name" value="PPP_dom"/>
</dbReference>
<evidence type="ECO:0000256" key="9">
    <source>
        <dbReference type="ARBA" id="ARBA00022803"/>
    </source>
</evidence>
<keyword evidence="9 17" id="KW-0802">TPR repeat</keyword>
<dbReference type="Pfam" id="PF08321">
    <property type="entry name" value="PPP5"/>
    <property type="match status" value="1"/>
</dbReference>
<evidence type="ECO:0000256" key="13">
    <source>
        <dbReference type="ARBA" id="ARBA00047986"/>
    </source>
</evidence>
<dbReference type="GO" id="GO:0005634">
    <property type="term" value="C:nucleus"/>
    <property type="evidence" value="ECO:0007669"/>
    <property type="project" value="UniProtKB-SubCell"/>
</dbReference>
<dbReference type="PIRSF" id="PIRSF033096">
    <property type="entry name" value="PPPtase_5"/>
    <property type="match status" value="1"/>
</dbReference>
<dbReference type="PANTHER" id="PTHR45668:SF5">
    <property type="entry name" value="SERINE_THREONINE-PROTEIN PHOSPHATASE 5"/>
    <property type="match status" value="1"/>
</dbReference>
<dbReference type="InterPro" id="IPR011990">
    <property type="entry name" value="TPR-like_helical_dom_sf"/>
</dbReference>
<evidence type="ECO:0000256" key="1">
    <source>
        <dbReference type="ARBA" id="ARBA00001936"/>
    </source>
</evidence>
<feature type="repeat" description="TPR" evidence="17">
    <location>
        <begin position="110"/>
        <end position="143"/>
    </location>
</feature>
<keyword evidence="12" id="KW-0539">Nucleus</keyword>